<dbReference type="AlphaFoldDB" id="A0A915DTJ8"/>
<evidence type="ECO:0000313" key="6">
    <source>
        <dbReference type="Proteomes" id="UP000887574"/>
    </source>
</evidence>
<reference evidence="7" key="1">
    <citation type="submission" date="2022-11" db="UniProtKB">
        <authorList>
            <consortium name="WormBaseParasite"/>
        </authorList>
    </citation>
    <scope>IDENTIFICATION</scope>
</reference>
<dbReference type="SUPFAM" id="SSF53756">
    <property type="entry name" value="UDP-Glycosyltransferase/glycogen phosphorylase"/>
    <property type="match status" value="1"/>
</dbReference>
<dbReference type="Pfam" id="PF00201">
    <property type="entry name" value="UDPGT"/>
    <property type="match status" value="1"/>
</dbReference>
<name>A0A915DTJ8_9BILA</name>
<evidence type="ECO:0000313" key="7">
    <source>
        <dbReference type="WBParaSite" id="jg23369.1"/>
    </source>
</evidence>
<evidence type="ECO:0000256" key="3">
    <source>
        <dbReference type="ARBA" id="ARBA00022676"/>
    </source>
</evidence>
<comment type="similarity">
    <text evidence="1">Belongs to the UDP-glycosyltransferase family.</text>
</comment>
<protein>
    <recommendedName>
        <fullName evidence="2">glucuronosyltransferase</fullName>
        <ecNumber evidence="2">2.4.1.17</ecNumber>
    </recommendedName>
</protein>
<keyword evidence="4" id="KW-0808">Transferase</keyword>
<keyword evidence="6" id="KW-1185">Reference proteome</keyword>
<evidence type="ECO:0000256" key="4">
    <source>
        <dbReference type="ARBA" id="ARBA00022679"/>
    </source>
</evidence>
<organism evidence="6 7">
    <name type="scientific">Ditylenchus dipsaci</name>
    <dbReference type="NCBI Taxonomy" id="166011"/>
    <lineage>
        <taxon>Eukaryota</taxon>
        <taxon>Metazoa</taxon>
        <taxon>Ecdysozoa</taxon>
        <taxon>Nematoda</taxon>
        <taxon>Chromadorea</taxon>
        <taxon>Rhabditida</taxon>
        <taxon>Tylenchina</taxon>
        <taxon>Tylenchomorpha</taxon>
        <taxon>Sphaerularioidea</taxon>
        <taxon>Anguinidae</taxon>
        <taxon>Anguininae</taxon>
        <taxon>Ditylenchus</taxon>
    </lineage>
</organism>
<evidence type="ECO:0000256" key="1">
    <source>
        <dbReference type="ARBA" id="ARBA00009995"/>
    </source>
</evidence>
<dbReference type="PANTHER" id="PTHR48043">
    <property type="entry name" value="EG:EG0003.4 PROTEIN-RELATED"/>
    <property type="match status" value="1"/>
</dbReference>
<dbReference type="Gene3D" id="3.40.50.2000">
    <property type="entry name" value="Glycogen Phosphorylase B"/>
    <property type="match status" value="1"/>
</dbReference>
<dbReference type="PANTHER" id="PTHR48043:SF18">
    <property type="entry name" value="GLUCURONOSYLTRANSFERASE"/>
    <property type="match status" value="1"/>
</dbReference>
<accession>A0A915DTJ8</accession>
<evidence type="ECO:0000256" key="5">
    <source>
        <dbReference type="ARBA" id="ARBA00047475"/>
    </source>
</evidence>
<dbReference type="EC" id="2.4.1.17" evidence="2"/>
<evidence type="ECO:0000256" key="2">
    <source>
        <dbReference type="ARBA" id="ARBA00012544"/>
    </source>
</evidence>
<comment type="catalytic activity">
    <reaction evidence="5">
        <text>glucuronate acceptor + UDP-alpha-D-glucuronate = acceptor beta-D-glucuronoside + UDP + H(+)</text>
        <dbReference type="Rhea" id="RHEA:21032"/>
        <dbReference type="ChEBI" id="CHEBI:15378"/>
        <dbReference type="ChEBI" id="CHEBI:58052"/>
        <dbReference type="ChEBI" id="CHEBI:58223"/>
        <dbReference type="ChEBI" id="CHEBI:132367"/>
        <dbReference type="ChEBI" id="CHEBI:132368"/>
        <dbReference type="EC" id="2.4.1.17"/>
    </reaction>
</comment>
<dbReference type="Proteomes" id="UP000887574">
    <property type="component" value="Unplaced"/>
</dbReference>
<keyword evidence="3" id="KW-0328">Glycosyltransferase</keyword>
<dbReference type="GO" id="GO:0015020">
    <property type="term" value="F:glucuronosyltransferase activity"/>
    <property type="evidence" value="ECO:0007669"/>
    <property type="project" value="UniProtKB-EC"/>
</dbReference>
<proteinExistence type="inferred from homology"/>
<dbReference type="InterPro" id="IPR002213">
    <property type="entry name" value="UDP_glucos_trans"/>
</dbReference>
<sequence length="463" mass="52498">MNILLFLIGTNQFERSTFEFLAQQLALRHQKTVTTVKAILIPEEPRLVQPRLHLVREKLLKDLLPKSLYEPLQTVGGVVSWRENYDTQAFEYPYWTAHNYSCDKMLNSNLMGLLSKDQIDVAIVYAGNPCQLAIVHALGIPFIYFDLKGFTQETIVASNTPWQLTDSSPSLSLASRIFARITKGLSLTSELLVQSSIPYVSELLSARYLRLDAAIDKIFSEDYEIRRKFKRKFPDVNQIKQSAELYLLNTDLLLEEPSLSLPSYVHCVGGIHIDEVKPLFYPWNSSIAEAKEGLIIVSLGTQVDTSKMPAVLVKTMLNVFSKLKDYRIFWRIGGKLALPGIDDLETIPSHINITTFIPQNELLANRRTRLFITNGGMNSVMEAVAHGVAILEQTLMAKLKELLNNPKYARTAKEMSKEFKSRPSTAFQRALHAIEHVGRHRSAKFYSPQKPESNICLRVSNKN</sequence>
<dbReference type="WBParaSite" id="jg23369.1">
    <property type="protein sequence ID" value="jg23369.1"/>
    <property type="gene ID" value="jg23369"/>
</dbReference>
<dbReference type="InterPro" id="IPR050271">
    <property type="entry name" value="UDP-glycosyltransferase"/>
</dbReference>